<dbReference type="Proteomes" id="UP000229526">
    <property type="component" value="Unassembled WGS sequence"/>
</dbReference>
<organism evidence="2 3">
    <name type="scientific">Candidatus Harrisonbacteria bacterium CG10_big_fil_rev_8_21_14_0_10_49_15</name>
    <dbReference type="NCBI Taxonomy" id="1974587"/>
    <lineage>
        <taxon>Bacteria</taxon>
        <taxon>Candidatus Harrisoniibacteriota</taxon>
    </lineage>
</organism>
<keyword evidence="1" id="KW-1133">Transmembrane helix</keyword>
<evidence type="ECO:0000313" key="2">
    <source>
        <dbReference type="EMBL" id="PIR87352.1"/>
    </source>
</evidence>
<reference evidence="3" key="1">
    <citation type="submission" date="2017-09" db="EMBL/GenBank/DDBJ databases">
        <title>Depth-based differentiation of microbial function through sediment-hosted aquifers and enrichment of novel symbionts in the deep terrestrial subsurface.</title>
        <authorList>
            <person name="Probst A.J."/>
            <person name="Ladd B."/>
            <person name="Jarett J.K."/>
            <person name="Geller-Mcgrath D.E."/>
            <person name="Sieber C.M.K."/>
            <person name="Emerson J.B."/>
            <person name="Anantharaman K."/>
            <person name="Thomas B.C."/>
            <person name="Malmstrom R."/>
            <person name="Stieglmeier M."/>
            <person name="Klingl A."/>
            <person name="Woyke T."/>
            <person name="Ryan C.M."/>
            <person name="Banfield J.F."/>
        </authorList>
    </citation>
    <scope>NUCLEOTIDE SEQUENCE [LARGE SCALE GENOMIC DNA]</scope>
</reference>
<keyword evidence="1" id="KW-0812">Transmembrane</keyword>
<gene>
    <name evidence="2" type="ORF">COU11_00795</name>
</gene>
<dbReference type="NCBIfam" id="NF038353">
    <property type="entry name" value="FxLYD_dom"/>
    <property type="match status" value="1"/>
</dbReference>
<protein>
    <submittedName>
        <fullName evidence="2">Uncharacterized protein</fullName>
    </submittedName>
</protein>
<sequence>MKRRTKQFIYGGSYLSVILIIFASVFAIVHEPVLSCFDGKLNQNEEEVDCGGVCASCALKTVRPIQLGTPETVIISAGSGSASQLLTVVELRNPNNNFSAGPITYELGIFTQGGELIDVITRTTILYASEVRYEIQPVSITGATGVTVLATTTATQWLEVEKLARPNSQIRSQREEYSPDQRTLTVTGIYKNTNTFSVREVELHALIRDTGGSLAGVGKTLIRDLAPDEERAFQIVLPLAVTIAPEDLASPIISTAIRRL</sequence>
<feature type="transmembrane region" description="Helical" evidence="1">
    <location>
        <begin position="7"/>
        <end position="29"/>
    </location>
</feature>
<evidence type="ECO:0000256" key="1">
    <source>
        <dbReference type="SAM" id="Phobius"/>
    </source>
</evidence>
<name>A0A2H0ULR3_9BACT</name>
<dbReference type="InterPro" id="IPR047676">
    <property type="entry name" value="FxLYD_dom"/>
</dbReference>
<proteinExistence type="predicted"/>
<evidence type="ECO:0000313" key="3">
    <source>
        <dbReference type="Proteomes" id="UP000229526"/>
    </source>
</evidence>
<dbReference type="AlphaFoldDB" id="A0A2H0ULR3"/>
<accession>A0A2H0ULR3</accession>
<comment type="caution">
    <text evidence="2">The sequence shown here is derived from an EMBL/GenBank/DDBJ whole genome shotgun (WGS) entry which is preliminary data.</text>
</comment>
<dbReference type="EMBL" id="PFBD01000007">
    <property type="protein sequence ID" value="PIR87352.1"/>
    <property type="molecule type" value="Genomic_DNA"/>
</dbReference>
<keyword evidence="1" id="KW-0472">Membrane</keyword>